<dbReference type="GO" id="GO:0005829">
    <property type="term" value="C:cytosol"/>
    <property type="evidence" value="ECO:0007669"/>
    <property type="project" value="TreeGrafter"/>
</dbReference>
<reference evidence="4 5" key="1">
    <citation type="submission" date="2020-04" db="EMBL/GenBank/DDBJ databases">
        <title>Perkinsus chesapeaki whole genome sequence.</title>
        <authorList>
            <person name="Bogema D.R."/>
        </authorList>
    </citation>
    <scope>NUCLEOTIDE SEQUENCE [LARGE SCALE GENOMIC DNA]</scope>
    <source>
        <strain evidence="4">ATCC PRA-425</strain>
    </source>
</reference>
<evidence type="ECO:0000259" key="3">
    <source>
        <dbReference type="PROSITE" id="PS50053"/>
    </source>
</evidence>
<dbReference type="AlphaFoldDB" id="A0A7J6M7N7"/>
<feature type="compositionally biased region" description="Low complexity" evidence="1">
    <location>
        <begin position="361"/>
        <end position="384"/>
    </location>
</feature>
<dbReference type="PANTHER" id="PTHR10677">
    <property type="entry name" value="UBIQUILIN"/>
    <property type="match status" value="1"/>
</dbReference>
<dbReference type="SMART" id="SM00165">
    <property type="entry name" value="UBA"/>
    <property type="match status" value="1"/>
</dbReference>
<protein>
    <recommendedName>
        <fullName evidence="6">Ubiquilin-4</fullName>
    </recommendedName>
</protein>
<gene>
    <name evidence="4" type="ORF">FOL47_003476</name>
</gene>
<dbReference type="PROSITE" id="PS00299">
    <property type="entry name" value="UBIQUITIN_1"/>
    <property type="match status" value="1"/>
</dbReference>
<dbReference type="InterPro" id="IPR009060">
    <property type="entry name" value="UBA-like_sf"/>
</dbReference>
<sequence length="536" mass="56750">MSVIDITIKKVDGTTVEVSIDNTATVTDLKKLVQERTEIPKESQRLIFRGQILSDETTLKDSGLNEDGLTVHLVRHLVPPPHPKAPAATGQQQTPTLRLGATPGSAPTAAAGQNPYMAPSGLGMGPMGGMSPEAISEMMNNPVVDSMLSNPQIMRSLIEMNPQMQQLMQQNPELRTLIEDPEFLRQTMQAARNPSMMQEMMRTNDRQMANLDSIPGGYQALQRMYRDIQEPMWNAASGAHAHSGSSSASQLMEAMQQDREAGPNNRPLGNPWGSSSAAPAASGSGTQQQSSTAPRTTTQPTAPMVNPFASMFGMPPPPAPPATSSSGGASGQQQQQGSTAPNPAVNTFPFMAFPTPPQPSQPASSGASSTTTTTAAGSSAGASQENHHRNPFAEWLSNPAVQNMMGDMMSQMLNQQQQQQPGAASANASTAAPQAMPFFFPMGVSPSGTTPSNPQQFNRSAFGTARPSAAAPAAAVDPAQQFRPQLSALESMGFTNQQQNLNALRRANGNVNRALDLLLSEPQEGGDQADTSSQHQ</sequence>
<feature type="compositionally biased region" description="Low complexity" evidence="1">
    <location>
        <begin position="273"/>
        <end position="313"/>
    </location>
</feature>
<dbReference type="Proteomes" id="UP000591131">
    <property type="component" value="Unassembled WGS sequence"/>
</dbReference>
<dbReference type="EMBL" id="JAAPAO010000208">
    <property type="protein sequence ID" value="KAF4667592.1"/>
    <property type="molecule type" value="Genomic_DNA"/>
</dbReference>
<dbReference type="InterPro" id="IPR019954">
    <property type="entry name" value="Ubiquitin_CS"/>
</dbReference>
<evidence type="ECO:0000313" key="5">
    <source>
        <dbReference type="Proteomes" id="UP000591131"/>
    </source>
</evidence>
<evidence type="ECO:0000256" key="1">
    <source>
        <dbReference type="SAM" id="MobiDB-lite"/>
    </source>
</evidence>
<feature type="compositionally biased region" description="Low complexity" evidence="1">
    <location>
        <begin position="322"/>
        <end position="341"/>
    </location>
</feature>
<proteinExistence type="predicted"/>
<dbReference type="Pfam" id="PF00627">
    <property type="entry name" value="UBA"/>
    <property type="match status" value="1"/>
</dbReference>
<evidence type="ECO:0000259" key="2">
    <source>
        <dbReference type="PROSITE" id="PS50030"/>
    </source>
</evidence>
<evidence type="ECO:0000313" key="4">
    <source>
        <dbReference type="EMBL" id="KAF4667592.1"/>
    </source>
</evidence>
<feature type="domain" description="UBA" evidence="2">
    <location>
        <begin position="475"/>
        <end position="521"/>
    </location>
</feature>
<accession>A0A7J6M7N7</accession>
<dbReference type="Pfam" id="PF00240">
    <property type="entry name" value="ubiquitin"/>
    <property type="match status" value="1"/>
</dbReference>
<dbReference type="Gene3D" id="3.10.20.90">
    <property type="entry name" value="Phosphatidylinositol 3-kinase Catalytic Subunit, Chain A, domain 1"/>
    <property type="match status" value="1"/>
</dbReference>
<dbReference type="Gene3D" id="1.10.8.10">
    <property type="entry name" value="DNA helicase RuvA subunit, C-terminal domain"/>
    <property type="match status" value="1"/>
</dbReference>
<dbReference type="FunFam" id="1.10.260.100:FF:000001">
    <property type="entry name" value="Ubiquilin 1"/>
    <property type="match status" value="1"/>
</dbReference>
<dbReference type="InterPro" id="IPR015940">
    <property type="entry name" value="UBA"/>
</dbReference>
<dbReference type="InterPro" id="IPR000626">
    <property type="entry name" value="Ubiquitin-like_dom"/>
</dbReference>
<dbReference type="SUPFAM" id="SSF46934">
    <property type="entry name" value="UBA-like"/>
    <property type="match status" value="1"/>
</dbReference>
<dbReference type="Pfam" id="PF23195">
    <property type="entry name" value="UBQLN1"/>
    <property type="match status" value="1"/>
</dbReference>
<dbReference type="InterPro" id="IPR029071">
    <property type="entry name" value="Ubiquitin-like_domsf"/>
</dbReference>
<dbReference type="GO" id="GO:0006511">
    <property type="term" value="P:ubiquitin-dependent protein catabolic process"/>
    <property type="evidence" value="ECO:0007669"/>
    <property type="project" value="TreeGrafter"/>
</dbReference>
<feature type="region of interest" description="Disordered" evidence="1">
    <location>
        <begin position="236"/>
        <end position="388"/>
    </location>
</feature>
<dbReference type="Gene3D" id="1.10.260.100">
    <property type="match status" value="1"/>
</dbReference>
<dbReference type="GO" id="GO:0031593">
    <property type="term" value="F:polyubiquitin modification-dependent protein binding"/>
    <property type="evidence" value="ECO:0007669"/>
    <property type="project" value="TreeGrafter"/>
</dbReference>
<dbReference type="PANTHER" id="PTHR10677:SF3">
    <property type="entry name" value="FI07626P-RELATED"/>
    <property type="match status" value="1"/>
</dbReference>
<keyword evidence="5" id="KW-1185">Reference proteome</keyword>
<dbReference type="InterPro" id="IPR015496">
    <property type="entry name" value="Ubiquilin"/>
</dbReference>
<dbReference type="PROSITE" id="PS50030">
    <property type="entry name" value="UBA"/>
    <property type="match status" value="1"/>
</dbReference>
<dbReference type="InterPro" id="IPR006636">
    <property type="entry name" value="STI1_HS-bd"/>
</dbReference>
<organism evidence="4 5">
    <name type="scientific">Perkinsus chesapeaki</name>
    <name type="common">Clam parasite</name>
    <name type="synonym">Perkinsus andrewsi</name>
    <dbReference type="NCBI Taxonomy" id="330153"/>
    <lineage>
        <taxon>Eukaryota</taxon>
        <taxon>Sar</taxon>
        <taxon>Alveolata</taxon>
        <taxon>Perkinsozoa</taxon>
        <taxon>Perkinsea</taxon>
        <taxon>Perkinsida</taxon>
        <taxon>Perkinsidae</taxon>
        <taxon>Perkinsus</taxon>
    </lineage>
</organism>
<dbReference type="OrthoDB" id="267397at2759"/>
<feature type="compositionally biased region" description="Low complexity" evidence="1">
    <location>
        <begin position="236"/>
        <end position="249"/>
    </location>
</feature>
<dbReference type="SMART" id="SM00213">
    <property type="entry name" value="UBQ"/>
    <property type="match status" value="1"/>
</dbReference>
<evidence type="ECO:0008006" key="6">
    <source>
        <dbReference type="Google" id="ProtNLM"/>
    </source>
</evidence>
<dbReference type="PROSITE" id="PS50053">
    <property type="entry name" value="UBIQUITIN_2"/>
    <property type="match status" value="1"/>
</dbReference>
<name>A0A7J6M7N7_PERCH</name>
<comment type="caution">
    <text evidence="4">The sequence shown here is derived from an EMBL/GenBank/DDBJ whole genome shotgun (WGS) entry which is preliminary data.</text>
</comment>
<dbReference type="SUPFAM" id="SSF54236">
    <property type="entry name" value="Ubiquitin-like"/>
    <property type="match status" value="1"/>
</dbReference>
<feature type="domain" description="Ubiquitin-like" evidence="3">
    <location>
        <begin position="4"/>
        <end position="66"/>
    </location>
</feature>
<dbReference type="SMART" id="SM00727">
    <property type="entry name" value="STI1"/>
    <property type="match status" value="2"/>
</dbReference>